<dbReference type="InterPro" id="IPR004045">
    <property type="entry name" value="Glutathione_S-Trfase_N"/>
</dbReference>
<dbReference type="NCBIfam" id="TIGR01262">
    <property type="entry name" value="maiA"/>
    <property type="match status" value="1"/>
</dbReference>
<dbReference type="FunFam" id="1.20.1050.10:FF:000017">
    <property type="entry name" value="Maleylacetoacetate isomerase"/>
    <property type="match status" value="1"/>
</dbReference>
<dbReference type="CDD" id="cd03191">
    <property type="entry name" value="GST_C_Zeta"/>
    <property type="match status" value="1"/>
</dbReference>
<evidence type="ECO:0000313" key="4">
    <source>
        <dbReference type="EMBL" id="SFK30055.1"/>
    </source>
</evidence>
<dbReference type="OrthoDB" id="509852at2"/>
<name>A0A1I3YE14_9HYPH</name>
<dbReference type="InterPro" id="IPR040079">
    <property type="entry name" value="Glutathione_S-Trfase"/>
</dbReference>
<dbReference type="Pfam" id="PF13409">
    <property type="entry name" value="GST_N_2"/>
    <property type="match status" value="1"/>
</dbReference>
<reference evidence="4 5" key="1">
    <citation type="submission" date="2016-10" db="EMBL/GenBank/DDBJ databases">
        <authorList>
            <person name="de Groot N.N."/>
        </authorList>
    </citation>
    <scope>NUCLEOTIDE SEQUENCE [LARGE SCALE GENOMIC DNA]</scope>
    <source>
        <strain evidence="4 5">NE2</strain>
    </source>
</reference>
<dbReference type="InterPro" id="IPR036282">
    <property type="entry name" value="Glutathione-S-Trfase_C_sf"/>
</dbReference>
<keyword evidence="4" id="KW-0670">Pyruvate</keyword>
<dbReference type="CDD" id="cd03042">
    <property type="entry name" value="GST_N_Zeta"/>
    <property type="match status" value="1"/>
</dbReference>
<protein>
    <submittedName>
        <fullName evidence="4">Maleylpyruvate isomerase</fullName>
    </submittedName>
</protein>
<dbReference type="GO" id="GO:0016034">
    <property type="term" value="F:maleylacetoacetate isomerase activity"/>
    <property type="evidence" value="ECO:0007669"/>
    <property type="project" value="TreeGrafter"/>
</dbReference>
<dbReference type="RefSeq" id="WP_091680764.1">
    <property type="nucleotide sequence ID" value="NZ_FOSN01000005.1"/>
</dbReference>
<dbReference type="PROSITE" id="PS50405">
    <property type="entry name" value="GST_CTER"/>
    <property type="match status" value="1"/>
</dbReference>
<sequence>MTDSVLSEYWRSSASYRVRIALNLKEITARRAFVHLREDAQHDAAFRALNPAGLVPVWRDPDGFTLSQSLAIIEYLDEAYPDPPLMPADLRLRAVCREIAYTIACDIHPLGNVGVLETLAKDYGVDSGARVAWARRWIARGFPSIEARLTAIAGRHAIGDQITLADICLTPQVYNARRFGLDLSPYPRIVDVDAAAREVAAFASAAPEHQPDADKTI</sequence>
<dbReference type="GO" id="GO:0006559">
    <property type="term" value="P:L-phenylalanine catabolic process"/>
    <property type="evidence" value="ECO:0007669"/>
    <property type="project" value="TreeGrafter"/>
</dbReference>
<dbReference type="PROSITE" id="PS50404">
    <property type="entry name" value="GST_NTER"/>
    <property type="match status" value="1"/>
</dbReference>
<dbReference type="GO" id="GO:0006749">
    <property type="term" value="P:glutathione metabolic process"/>
    <property type="evidence" value="ECO:0007669"/>
    <property type="project" value="TreeGrafter"/>
</dbReference>
<evidence type="ECO:0000259" key="2">
    <source>
        <dbReference type="PROSITE" id="PS50404"/>
    </source>
</evidence>
<dbReference type="PANTHER" id="PTHR42673">
    <property type="entry name" value="MALEYLACETOACETATE ISOMERASE"/>
    <property type="match status" value="1"/>
</dbReference>
<keyword evidence="4" id="KW-0413">Isomerase</keyword>
<comment type="similarity">
    <text evidence="1">Belongs to the GST superfamily. Zeta family.</text>
</comment>
<dbReference type="GO" id="GO:0005737">
    <property type="term" value="C:cytoplasm"/>
    <property type="evidence" value="ECO:0007669"/>
    <property type="project" value="InterPro"/>
</dbReference>
<gene>
    <name evidence="4" type="ORF">SAMN05444581_105204</name>
</gene>
<dbReference type="PANTHER" id="PTHR42673:SF21">
    <property type="entry name" value="GLUTATHIONE S-TRANSFERASE YFCF"/>
    <property type="match status" value="1"/>
</dbReference>
<dbReference type="SFLD" id="SFLDS00019">
    <property type="entry name" value="Glutathione_Transferase_(cytos"/>
    <property type="match status" value="1"/>
</dbReference>
<dbReference type="SUPFAM" id="SSF47616">
    <property type="entry name" value="GST C-terminal domain-like"/>
    <property type="match status" value="1"/>
</dbReference>
<evidence type="ECO:0000256" key="1">
    <source>
        <dbReference type="ARBA" id="ARBA00010007"/>
    </source>
</evidence>
<dbReference type="SUPFAM" id="SSF52833">
    <property type="entry name" value="Thioredoxin-like"/>
    <property type="match status" value="1"/>
</dbReference>
<feature type="domain" description="GST N-terminal" evidence="2">
    <location>
        <begin position="2"/>
        <end position="84"/>
    </location>
</feature>
<dbReference type="Proteomes" id="UP000198755">
    <property type="component" value="Unassembled WGS sequence"/>
</dbReference>
<dbReference type="STRING" id="1612308.SAMN05444581_105204"/>
<proteinExistence type="inferred from homology"/>
<organism evidence="4 5">
    <name type="scientific">Methylocapsa palsarum</name>
    <dbReference type="NCBI Taxonomy" id="1612308"/>
    <lineage>
        <taxon>Bacteria</taxon>
        <taxon>Pseudomonadati</taxon>
        <taxon>Pseudomonadota</taxon>
        <taxon>Alphaproteobacteria</taxon>
        <taxon>Hyphomicrobiales</taxon>
        <taxon>Beijerinckiaceae</taxon>
        <taxon>Methylocapsa</taxon>
    </lineage>
</organism>
<dbReference type="AlphaFoldDB" id="A0A1I3YE14"/>
<dbReference type="InterPro" id="IPR034330">
    <property type="entry name" value="GST_Zeta_C"/>
</dbReference>
<accession>A0A1I3YE14</accession>
<dbReference type="GO" id="GO:0004364">
    <property type="term" value="F:glutathione transferase activity"/>
    <property type="evidence" value="ECO:0007669"/>
    <property type="project" value="TreeGrafter"/>
</dbReference>
<dbReference type="InterPro" id="IPR034333">
    <property type="entry name" value="GST_Zeta_N"/>
</dbReference>
<dbReference type="SFLD" id="SFLDG00358">
    <property type="entry name" value="Main_(cytGST)"/>
    <property type="match status" value="1"/>
</dbReference>
<feature type="domain" description="GST C-terminal" evidence="3">
    <location>
        <begin position="89"/>
        <end position="215"/>
    </location>
</feature>
<evidence type="ECO:0000259" key="3">
    <source>
        <dbReference type="PROSITE" id="PS50405"/>
    </source>
</evidence>
<keyword evidence="5" id="KW-1185">Reference proteome</keyword>
<evidence type="ECO:0000313" key="5">
    <source>
        <dbReference type="Proteomes" id="UP000198755"/>
    </source>
</evidence>
<dbReference type="InterPro" id="IPR036249">
    <property type="entry name" value="Thioredoxin-like_sf"/>
</dbReference>
<dbReference type="EMBL" id="FOSN01000005">
    <property type="protein sequence ID" value="SFK30055.1"/>
    <property type="molecule type" value="Genomic_DNA"/>
</dbReference>
<dbReference type="Gene3D" id="1.20.1050.10">
    <property type="match status" value="1"/>
</dbReference>
<dbReference type="InterPro" id="IPR010987">
    <property type="entry name" value="Glutathione-S-Trfase_C-like"/>
</dbReference>
<dbReference type="InterPro" id="IPR005955">
    <property type="entry name" value="GST_Zeta"/>
</dbReference>
<dbReference type="Gene3D" id="3.40.30.10">
    <property type="entry name" value="Glutaredoxin"/>
    <property type="match status" value="1"/>
</dbReference>